<protein>
    <submittedName>
        <fullName evidence="2">Uncharacterized protein</fullName>
    </submittedName>
</protein>
<feature type="region of interest" description="Disordered" evidence="1">
    <location>
        <begin position="28"/>
        <end position="66"/>
    </location>
</feature>
<dbReference type="EMBL" id="JAPDMQ010000265">
    <property type="protein sequence ID" value="KAK0528711.1"/>
    <property type="molecule type" value="Genomic_DNA"/>
</dbReference>
<name>A0AAN6GEA3_9BASI</name>
<proteinExistence type="predicted"/>
<reference evidence="2" key="1">
    <citation type="journal article" date="2023" name="PhytoFront">
        <title>Draft Genome Resources of Seven Strains of Tilletia horrida, Causal Agent of Kernel Smut of Rice.</title>
        <authorList>
            <person name="Khanal S."/>
            <person name="Antony Babu S."/>
            <person name="Zhou X.G."/>
        </authorList>
    </citation>
    <scope>NUCLEOTIDE SEQUENCE</scope>
    <source>
        <strain evidence="2">TX3</strain>
    </source>
</reference>
<evidence type="ECO:0000313" key="2">
    <source>
        <dbReference type="EMBL" id="KAK0528711.1"/>
    </source>
</evidence>
<feature type="region of interest" description="Disordered" evidence="1">
    <location>
        <begin position="250"/>
        <end position="269"/>
    </location>
</feature>
<feature type="compositionally biased region" description="Acidic residues" evidence="1">
    <location>
        <begin position="29"/>
        <end position="38"/>
    </location>
</feature>
<feature type="compositionally biased region" description="Low complexity" evidence="1">
    <location>
        <begin position="251"/>
        <end position="269"/>
    </location>
</feature>
<evidence type="ECO:0000313" key="3">
    <source>
        <dbReference type="Proteomes" id="UP001176521"/>
    </source>
</evidence>
<keyword evidence="3" id="KW-1185">Reference proteome</keyword>
<dbReference type="Proteomes" id="UP001176521">
    <property type="component" value="Unassembled WGS sequence"/>
</dbReference>
<gene>
    <name evidence="2" type="ORF">OC842_004464</name>
</gene>
<feature type="compositionally biased region" description="Acidic residues" evidence="1">
    <location>
        <begin position="45"/>
        <end position="57"/>
    </location>
</feature>
<feature type="region of interest" description="Disordered" evidence="1">
    <location>
        <begin position="281"/>
        <end position="344"/>
    </location>
</feature>
<evidence type="ECO:0000256" key="1">
    <source>
        <dbReference type="SAM" id="MobiDB-lite"/>
    </source>
</evidence>
<dbReference type="AlphaFoldDB" id="A0AAN6GEA3"/>
<feature type="compositionally biased region" description="Basic residues" evidence="1">
    <location>
        <begin position="330"/>
        <end position="344"/>
    </location>
</feature>
<sequence>MTDKPAPPSRHLSYAFLKECYEAQLEAQLEAELDDVGSEEQSPSQEDEYDEASDEASEASTASDLQYDPPSAVWHLLKLPDNHEPGPFVHLVRKQAALSYIQAHTYYKDVLWNDASWKVGLSHRYSSFFTWAAKTLTYDRHQMRLPYWHYSCLVQHVLDVGRESVIIVHKRSMKYFGPEPNGVAPFSIPGPRPSGTEQTAPQPVGRVLPPIIRASAPSLFLGPAFKPARRSSPRPGAEAKNARFILDSVFTSGPSSSGPSTSGPSTSVASTSVASTSVASTSVASTSGPSTGDPSNTSVASRTSHHGTFPADGEDSSPPPDSPEPLPHNPNKRRGPSLVRKPHW</sequence>
<organism evidence="2 3">
    <name type="scientific">Tilletia horrida</name>
    <dbReference type="NCBI Taxonomy" id="155126"/>
    <lineage>
        <taxon>Eukaryota</taxon>
        <taxon>Fungi</taxon>
        <taxon>Dikarya</taxon>
        <taxon>Basidiomycota</taxon>
        <taxon>Ustilaginomycotina</taxon>
        <taxon>Exobasidiomycetes</taxon>
        <taxon>Tilletiales</taxon>
        <taxon>Tilletiaceae</taxon>
        <taxon>Tilletia</taxon>
    </lineage>
</organism>
<feature type="compositionally biased region" description="Pro residues" evidence="1">
    <location>
        <begin position="317"/>
        <end position="328"/>
    </location>
</feature>
<accession>A0AAN6GEA3</accession>
<feature type="compositionally biased region" description="Polar residues" evidence="1">
    <location>
        <begin position="292"/>
        <end position="302"/>
    </location>
</feature>
<feature type="compositionally biased region" description="Low complexity" evidence="1">
    <location>
        <begin position="281"/>
        <end position="291"/>
    </location>
</feature>
<comment type="caution">
    <text evidence="2">The sequence shown here is derived from an EMBL/GenBank/DDBJ whole genome shotgun (WGS) entry which is preliminary data.</text>
</comment>